<accession>A0ABD0ZUG7</accession>
<dbReference type="Proteomes" id="UP001558713">
    <property type="component" value="Unassembled WGS sequence"/>
</dbReference>
<comment type="caution">
    <text evidence="2">The sequence shown here is derived from an EMBL/GenBank/DDBJ whole genome shotgun (WGS) entry which is preliminary data.</text>
</comment>
<keyword evidence="3" id="KW-1185">Reference proteome</keyword>
<feature type="chain" id="PRO_5044848782" description="Thionin-like protein" evidence="1">
    <location>
        <begin position="22"/>
        <end position="76"/>
    </location>
</feature>
<evidence type="ECO:0000313" key="2">
    <source>
        <dbReference type="EMBL" id="KAL1198259.1"/>
    </source>
</evidence>
<evidence type="ECO:0000256" key="1">
    <source>
        <dbReference type="SAM" id="SignalP"/>
    </source>
</evidence>
<keyword evidence="1" id="KW-0732">Signal</keyword>
<dbReference type="PANTHER" id="PTHR37183:SF1">
    <property type="entry name" value="PLANT THIONIN FAMILY PROTEIN"/>
    <property type="match status" value="1"/>
</dbReference>
<proteinExistence type="predicted"/>
<name>A0ABD0ZUG7_CARAN</name>
<dbReference type="PANTHER" id="PTHR37183">
    <property type="entry name" value="PLANT THIONIN FAMILY PROTEIN"/>
    <property type="match status" value="1"/>
</dbReference>
<dbReference type="AlphaFoldDB" id="A0ABD0ZUG7"/>
<dbReference type="EMBL" id="JBANAX010000670">
    <property type="protein sequence ID" value="KAL1198259.1"/>
    <property type="molecule type" value="Genomic_DNA"/>
</dbReference>
<sequence>MMKRQVTIVTALLILVALSSSLNMLAEAQQLGPEDCWDACATGCVQRNAKKTSQCEHKCSVRCGRPGAERARETGA</sequence>
<evidence type="ECO:0008006" key="4">
    <source>
        <dbReference type="Google" id="ProtNLM"/>
    </source>
</evidence>
<feature type="signal peptide" evidence="1">
    <location>
        <begin position="1"/>
        <end position="21"/>
    </location>
</feature>
<gene>
    <name evidence="2" type="ORF">V5N11_026926</name>
</gene>
<reference evidence="2 3" key="1">
    <citation type="submission" date="2024-04" db="EMBL/GenBank/DDBJ databases">
        <title>Genome assembly C_amara_ONT_v2.</title>
        <authorList>
            <person name="Yant L."/>
            <person name="Moore C."/>
            <person name="Slenker M."/>
        </authorList>
    </citation>
    <scope>NUCLEOTIDE SEQUENCE [LARGE SCALE GENOMIC DNA]</scope>
    <source>
        <tissue evidence="2">Leaf</tissue>
    </source>
</reference>
<organism evidence="2 3">
    <name type="scientific">Cardamine amara subsp. amara</name>
    <dbReference type="NCBI Taxonomy" id="228776"/>
    <lineage>
        <taxon>Eukaryota</taxon>
        <taxon>Viridiplantae</taxon>
        <taxon>Streptophyta</taxon>
        <taxon>Embryophyta</taxon>
        <taxon>Tracheophyta</taxon>
        <taxon>Spermatophyta</taxon>
        <taxon>Magnoliopsida</taxon>
        <taxon>eudicotyledons</taxon>
        <taxon>Gunneridae</taxon>
        <taxon>Pentapetalae</taxon>
        <taxon>rosids</taxon>
        <taxon>malvids</taxon>
        <taxon>Brassicales</taxon>
        <taxon>Brassicaceae</taxon>
        <taxon>Cardamineae</taxon>
        <taxon>Cardamine</taxon>
    </lineage>
</organism>
<protein>
    <recommendedName>
        <fullName evidence="4">Thionin-like protein</fullName>
    </recommendedName>
</protein>
<evidence type="ECO:0000313" key="3">
    <source>
        <dbReference type="Proteomes" id="UP001558713"/>
    </source>
</evidence>